<dbReference type="InterPro" id="IPR036388">
    <property type="entry name" value="WH-like_DNA-bd_sf"/>
</dbReference>
<name>A0ABS2STT5_9BACI</name>
<sequence>MDKEMMKGSIDFLLLSLIGAQDLYGYEMTKKLKALSEENYSMSEGTLYPALKRMEKKDWISSYWNDTTGARRKYYTITDSGKTELERKKKDWSTLNKLIQRTGDAYEL</sequence>
<dbReference type="SUPFAM" id="SSF46785">
    <property type="entry name" value="Winged helix' DNA-binding domain"/>
    <property type="match status" value="1"/>
</dbReference>
<dbReference type="Proteomes" id="UP001179280">
    <property type="component" value="Unassembled WGS sequence"/>
</dbReference>
<protein>
    <submittedName>
        <fullName evidence="2">DNA-binding PadR family transcriptional regulator</fullName>
    </submittedName>
</protein>
<keyword evidence="2" id="KW-0238">DNA-binding</keyword>
<keyword evidence="3" id="KW-1185">Reference proteome</keyword>
<evidence type="ECO:0000313" key="3">
    <source>
        <dbReference type="Proteomes" id="UP001179280"/>
    </source>
</evidence>
<dbReference type="PANTHER" id="PTHR33169:SF25">
    <property type="entry name" value="DNA-BINDING PROTEIN YIZB-RELATED"/>
    <property type="match status" value="1"/>
</dbReference>
<proteinExistence type="predicted"/>
<comment type="caution">
    <text evidence="2">The sequence shown here is derived from an EMBL/GenBank/DDBJ whole genome shotgun (WGS) entry which is preliminary data.</text>
</comment>
<dbReference type="InterPro" id="IPR036390">
    <property type="entry name" value="WH_DNA-bd_sf"/>
</dbReference>
<evidence type="ECO:0000313" key="2">
    <source>
        <dbReference type="EMBL" id="MBM7838958.1"/>
    </source>
</evidence>
<dbReference type="GO" id="GO:0003677">
    <property type="term" value="F:DNA binding"/>
    <property type="evidence" value="ECO:0007669"/>
    <property type="project" value="UniProtKB-KW"/>
</dbReference>
<dbReference type="Gene3D" id="1.10.10.10">
    <property type="entry name" value="Winged helix-like DNA-binding domain superfamily/Winged helix DNA-binding domain"/>
    <property type="match status" value="1"/>
</dbReference>
<dbReference type="InterPro" id="IPR052509">
    <property type="entry name" value="Metal_resp_DNA-bind_regulator"/>
</dbReference>
<dbReference type="RefSeq" id="WP_204466325.1">
    <property type="nucleotide sequence ID" value="NZ_JAFBCV010000006.1"/>
</dbReference>
<dbReference type="EMBL" id="JAFBCV010000006">
    <property type="protein sequence ID" value="MBM7838958.1"/>
    <property type="molecule type" value="Genomic_DNA"/>
</dbReference>
<reference evidence="2" key="1">
    <citation type="submission" date="2021-01" db="EMBL/GenBank/DDBJ databases">
        <title>Genomic Encyclopedia of Type Strains, Phase IV (KMG-IV): sequencing the most valuable type-strain genomes for metagenomic binning, comparative biology and taxonomic classification.</title>
        <authorList>
            <person name="Goeker M."/>
        </authorList>
    </citation>
    <scope>NUCLEOTIDE SEQUENCE</scope>
    <source>
        <strain evidence="2">DSM 21943</strain>
    </source>
</reference>
<accession>A0ABS2STT5</accession>
<dbReference type="PANTHER" id="PTHR33169">
    <property type="entry name" value="PADR-FAMILY TRANSCRIPTIONAL REGULATOR"/>
    <property type="match status" value="1"/>
</dbReference>
<gene>
    <name evidence="2" type="ORF">JOC54_002228</name>
</gene>
<dbReference type="Pfam" id="PF03551">
    <property type="entry name" value="PadR"/>
    <property type="match status" value="1"/>
</dbReference>
<organism evidence="2 3">
    <name type="scientific">Shouchella xiaoxiensis</name>
    <dbReference type="NCBI Taxonomy" id="766895"/>
    <lineage>
        <taxon>Bacteria</taxon>
        <taxon>Bacillati</taxon>
        <taxon>Bacillota</taxon>
        <taxon>Bacilli</taxon>
        <taxon>Bacillales</taxon>
        <taxon>Bacillaceae</taxon>
        <taxon>Shouchella</taxon>
    </lineage>
</organism>
<dbReference type="InterPro" id="IPR005149">
    <property type="entry name" value="Tscrpt_reg_PadR_N"/>
</dbReference>
<feature type="domain" description="Transcription regulator PadR N-terminal" evidence="1">
    <location>
        <begin position="14"/>
        <end position="86"/>
    </location>
</feature>
<evidence type="ECO:0000259" key="1">
    <source>
        <dbReference type="Pfam" id="PF03551"/>
    </source>
</evidence>